<dbReference type="SMART" id="SM00326">
    <property type="entry name" value="SH3"/>
    <property type="match status" value="1"/>
</dbReference>
<feature type="compositionally biased region" description="Low complexity" evidence="15">
    <location>
        <begin position="592"/>
        <end position="607"/>
    </location>
</feature>
<dbReference type="InterPro" id="IPR011993">
    <property type="entry name" value="PH-like_dom_sf"/>
</dbReference>
<protein>
    <recommendedName>
        <fullName evidence="11">Rho GTPase-activating protein 10</fullName>
    </recommendedName>
    <alternativeName>
        <fullName evidence="12">Rho-type GTPase-activating protein 10</fullName>
    </alternativeName>
</protein>
<dbReference type="PANTHER" id="PTHR12552">
    <property type="entry name" value="OLIGOPHRENIN 1"/>
    <property type="match status" value="1"/>
</dbReference>
<dbReference type="PROSITE" id="PS50002">
    <property type="entry name" value="SH3"/>
    <property type="match status" value="1"/>
</dbReference>
<dbReference type="InterPro" id="IPR047234">
    <property type="entry name" value="GRAF_fam"/>
</dbReference>
<dbReference type="SUPFAM" id="SSF50729">
    <property type="entry name" value="PH domain-like"/>
    <property type="match status" value="1"/>
</dbReference>
<evidence type="ECO:0000256" key="1">
    <source>
        <dbReference type="ARBA" id="ARBA00004236"/>
    </source>
</evidence>
<dbReference type="GO" id="GO:0005886">
    <property type="term" value="C:plasma membrane"/>
    <property type="evidence" value="ECO:0007669"/>
    <property type="project" value="UniProtKB-SubCell"/>
</dbReference>
<dbReference type="SUPFAM" id="SSF103657">
    <property type="entry name" value="BAR/IMD domain-like"/>
    <property type="match status" value="1"/>
</dbReference>
<dbReference type="Pfam" id="PF00620">
    <property type="entry name" value="RhoGAP"/>
    <property type="match status" value="1"/>
</dbReference>
<dbReference type="Pfam" id="PF14604">
    <property type="entry name" value="SH3_9"/>
    <property type="match status" value="1"/>
</dbReference>
<evidence type="ECO:0000259" key="17">
    <source>
        <dbReference type="PROSITE" id="PS50003"/>
    </source>
</evidence>
<evidence type="ECO:0000256" key="4">
    <source>
        <dbReference type="ARBA" id="ARBA00022443"/>
    </source>
</evidence>
<evidence type="ECO:0000256" key="11">
    <source>
        <dbReference type="ARBA" id="ARBA00070231"/>
    </source>
</evidence>
<dbReference type="GO" id="GO:0007165">
    <property type="term" value="P:signal transduction"/>
    <property type="evidence" value="ECO:0007669"/>
    <property type="project" value="InterPro"/>
</dbReference>
<dbReference type="InterPro" id="IPR027267">
    <property type="entry name" value="AH/BAR_dom_sf"/>
</dbReference>
<dbReference type="FunFam" id="2.30.30.40:FF:000055">
    <property type="entry name" value="rho GTPase-activating protein 26 isoform X1"/>
    <property type="match status" value="1"/>
</dbReference>
<proteinExistence type="predicted"/>
<comment type="function">
    <text evidence="10">GTPase-activating protein that catalyzes the conversion of active GTP-bound Rho GTPases to their inactive GDP-bound form, thus suppressing various Rho GTPase-mediated cellular processes. Also converts Cdc42 to an inactive GDP-bound state. Essential for PTKB2 regulation of cytoskeletal organization via Rho family GTPases. Inhibits PAK2 proteolytic fragment PAK-2p34 kinase activity and changes its localization from the nucleus to the perinuclear region. Stabilizes PAK-2p34 thereby increasing stimulation of cell death. Associates with MICAL1 on the endosomal membrane to promote Rab8-Rab10-dependent tubule extension. After dissociation with MICAL1, recruits WDR44 which connects the endoplasmic reticulum (ER) with the endosomal tubule, thereby participating in the export of a subset of neosynthesized proteins.</text>
</comment>
<dbReference type="FunFam" id="2.30.29.30:FF:000157">
    <property type="entry name" value="Putative rho GTPase-activating protein 10"/>
    <property type="match status" value="1"/>
</dbReference>
<evidence type="ECO:0000256" key="3">
    <source>
        <dbReference type="ARBA" id="ARBA00004608"/>
    </source>
</evidence>
<feature type="region of interest" description="Disordered" evidence="15">
    <location>
        <begin position="535"/>
        <end position="566"/>
    </location>
</feature>
<evidence type="ECO:0000313" key="20">
    <source>
        <dbReference type="Proteomes" id="UP000030759"/>
    </source>
</evidence>
<evidence type="ECO:0000256" key="7">
    <source>
        <dbReference type="ARBA" id="ARBA00022490"/>
    </source>
</evidence>
<dbReference type="GO" id="GO:0007010">
    <property type="term" value="P:cytoskeleton organization"/>
    <property type="evidence" value="ECO:0007669"/>
    <property type="project" value="TreeGrafter"/>
</dbReference>
<dbReference type="InterPro" id="IPR035485">
    <property type="entry name" value="GRAF2_SH3"/>
</dbReference>
<dbReference type="GO" id="GO:0043066">
    <property type="term" value="P:negative regulation of apoptotic process"/>
    <property type="evidence" value="ECO:0007669"/>
    <property type="project" value="TreeGrafter"/>
</dbReference>
<feature type="domain" description="Rho-GAP" evidence="18">
    <location>
        <begin position="347"/>
        <end position="532"/>
    </location>
</feature>
<dbReference type="Pfam" id="PF00169">
    <property type="entry name" value="PH"/>
    <property type="match status" value="1"/>
</dbReference>
<dbReference type="SMART" id="SM00324">
    <property type="entry name" value="RhoGAP"/>
    <property type="match status" value="1"/>
</dbReference>
<dbReference type="CDD" id="cd01249">
    <property type="entry name" value="BAR-PH_GRAF_family"/>
    <property type="match status" value="1"/>
</dbReference>
<keyword evidence="7" id="KW-0963">Cytoplasm</keyword>
<evidence type="ECO:0000313" key="19">
    <source>
        <dbReference type="EMBL" id="ERE77313.1"/>
    </source>
</evidence>
<dbReference type="Gene3D" id="2.30.30.40">
    <property type="entry name" value="SH3 Domains"/>
    <property type="match status" value="1"/>
</dbReference>
<dbReference type="PANTHER" id="PTHR12552:SF5">
    <property type="entry name" value="RHO GTPASE-ACTIVATING PROTEIN 10"/>
    <property type="match status" value="1"/>
</dbReference>
<dbReference type="GO" id="GO:0010008">
    <property type="term" value="C:endosome membrane"/>
    <property type="evidence" value="ECO:0007669"/>
    <property type="project" value="UniProtKB-SubCell"/>
</dbReference>
<comment type="subcellular location">
    <subcellularLocation>
        <location evidence="1">Cell membrane</location>
    </subcellularLocation>
    <subcellularLocation>
        <location evidence="2">Cytoplasm</location>
        <location evidence="2">Perinuclear region</location>
    </subcellularLocation>
    <subcellularLocation>
        <location evidence="3">Endosome membrane</location>
    </subcellularLocation>
</comment>
<dbReference type="FunFam" id="1.10.555.10:FF:000006">
    <property type="entry name" value="Rho GTPase activating protein 26"/>
    <property type="match status" value="1"/>
</dbReference>
<dbReference type="Gene3D" id="1.20.1270.60">
    <property type="entry name" value="Arfaptin homology (AH) domain/BAR domain"/>
    <property type="match status" value="1"/>
</dbReference>
<reference evidence="20" key="1">
    <citation type="journal article" date="2013" name="Nat. Biotechnol.">
        <title>Chinese hamster genome sequenced from sorted chromosomes.</title>
        <authorList>
            <person name="Brinkrolf K."/>
            <person name="Rupp O."/>
            <person name="Laux H."/>
            <person name="Kollin F."/>
            <person name="Ernst W."/>
            <person name="Linke B."/>
            <person name="Kofler R."/>
            <person name="Romand S."/>
            <person name="Hesse F."/>
            <person name="Budach W.E."/>
            <person name="Galosy S."/>
            <person name="Muller D."/>
            <person name="Noll T."/>
            <person name="Wienberg J."/>
            <person name="Jostock T."/>
            <person name="Leonard M."/>
            <person name="Grillari J."/>
            <person name="Tauch A."/>
            <person name="Goesmann A."/>
            <person name="Helk B."/>
            <person name="Mott J.E."/>
            <person name="Puhler A."/>
            <person name="Borth N."/>
        </authorList>
    </citation>
    <scope>NUCLEOTIDE SEQUENCE [LARGE SCALE GENOMIC DNA]</scope>
    <source>
        <strain evidence="20">17A/GY</strain>
    </source>
</reference>
<dbReference type="SMART" id="SM00233">
    <property type="entry name" value="PH"/>
    <property type="match status" value="1"/>
</dbReference>
<evidence type="ECO:0000256" key="5">
    <source>
        <dbReference type="ARBA" id="ARBA00022468"/>
    </source>
</evidence>
<evidence type="ECO:0000256" key="13">
    <source>
        <dbReference type="PROSITE-ProRule" id="PRU00192"/>
    </source>
</evidence>
<keyword evidence="8" id="KW-0967">Endosome</keyword>
<keyword evidence="6" id="KW-1003">Cell membrane</keyword>
<dbReference type="GO" id="GO:0005096">
    <property type="term" value="F:GTPase activator activity"/>
    <property type="evidence" value="ECO:0007669"/>
    <property type="project" value="UniProtKB-KW"/>
</dbReference>
<dbReference type="SUPFAM" id="SSF48350">
    <property type="entry name" value="GTPase activation domain, GAP"/>
    <property type="match status" value="1"/>
</dbReference>
<accession>A0A061I662</accession>
<dbReference type="CDD" id="cd12065">
    <property type="entry name" value="SH3_GRAF2"/>
    <property type="match status" value="1"/>
</dbReference>
<evidence type="ECO:0000256" key="15">
    <source>
        <dbReference type="SAM" id="MobiDB-lite"/>
    </source>
</evidence>
<dbReference type="SUPFAM" id="SSF50044">
    <property type="entry name" value="SH3-domain"/>
    <property type="match status" value="1"/>
</dbReference>
<feature type="compositionally biased region" description="Basic residues" evidence="15">
    <location>
        <begin position="557"/>
        <end position="566"/>
    </location>
</feature>
<evidence type="ECO:0000256" key="9">
    <source>
        <dbReference type="ARBA" id="ARBA00023136"/>
    </source>
</evidence>
<dbReference type="CDD" id="cd04374">
    <property type="entry name" value="RhoGAP_Graf"/>
    <property type="match status" value="1"/>
</dbReference>
<dbReference type="AlphaFoldDB" id="A0A061I662"/>
<evidence type="ECO:0000256" key="12">
    <source>
        <dbReference type="ARBA" id="ARBA00083384"/>
    </source>
</evidence>
<dbReference type="EMBL" id="KE673474">
    <property type="protein sequence ID" value="ERE77313.1"/>
    <property type="molecule type" value="Genomic_DNA"/>
</dbReference>
<dbReference type="InterPro" id="IPR000198">
    <property type="entry name" value="RhoGAP_dom"/>
</dbReference>
<dbReference type="InterPro" id="IPR036028">
    <property type="entry name" value="SH3-like_dom_sf"/>
</dbReference>
<dbReference type="Proteomes" id="UP000030759">
    <property type="component" value="Unassembled WGS sequence"/>
</dbReference>
<gene>
    <name evidence="19" type="ORF">H671_3g11162</name>
</gene>
<keyword evidence="5" id="KW-0343">GTPase activation</keyword>
<dbReference type="InterPro" id="IPR001452">
    <property type="entry name" value="SH3_domain"/>
</dbReference>
<feature type="compositionally biased region" description="Polar residues" evidence="15">
    <location>
        <begin position="646"/>
        <end position="659"/>
    </location>
</feature>
<dbReference type="PROSITE" id="PS50003">
    <property type="entry name" value="PH_DOMAIN"/>
    <property type="match status" value="1"/>
</dbReference>
<evidence type="ECO:0000256" key="2">
    <source>
        <dbReference type="ARBA" id="ARBA00004556"/>
    </source>
</evidence>
<dbReference type="InterPro" id="IPR008936">
    <property type="entry name" value="Rho_GTPase_activation_prot"/>
</dbReference>
<dbReference type="FunFam" id="1.20.1270.60:FF:000001">
    <property type="entry name" value="Rho GTPase-activating protein 26"/>
    <property type="match status" value="1"/>
</dbReference>
<dbReference type="InterPro" id="IPR004148">
    <property type="entry name" value="BAR_dom"/>
</dbReference>
<evidence type="ECO:0000259" key="18">
    <source>
        <dbReference type="PROSITE" id="PS50238"/>
    </source>
</evidence>
<dbReference type="Gene3D" id="1.10.555.10">
    <property type="entry name" value="Rho GTPase activation protein"/>
    <property type="match status" value="1"/>
</dbReference>
<keyword evidence="14" id="KW-0175">Coiled coil</keyword>
<feature type="region of interest" description="Disordered" evidence="15">
    <location>
        <begin position="579"/>
        <end position="664"/>
    </location>
</feature>
<dbReference type="GO" id="GO:0048471">
    <property type="term" value="C:perinuclear region of cytoplasm"/>
    <property type="evidence" value="ECO:0007669"/>
    <property type="project" value="UniProtKB-SubCell"/>
</dbReference>
<evidence type="ECO:0000256" key="8">
    <source>
        <dbReference type="ARBA" id="ARBA00022753"/>
    </source>
</evidence>
<name>A0A061I662_CRIGR</name>
<evidence type="ECO:0000256" key="10">
    <source>
        <dbReference type="ARBA" id="ARBA00054039"/>
    </source>
</evidence>
<sequence>MWNFSVLVTCLSAAQRKFAHSLRDFKFEFIGDAETDDERCIDASLREFSNFLKNLEEQREIMALSVTETLIKPLEKFRKEQLGAVKEEKKKFDKETEKNYSLIDKHLTLSARKKDSHLQEADLQVEQTRQHFYELCLEYVCKLQEIQERKKFEFVEPMLSFFQGMFTFYHQGHELSKDFNHYKMELQINIQNTRNRFEGARSEVEELMNKIRQNPKDHKRASQFTAEGYLYVQEKRPAPFGSSWVKHYCMYRKTAKKFNMIPFEHRSGGRLGDGEVFFLKECTRRHTDSIDRRFCFDIEAADRPGVPLTVQAFSEEERKQWLEALGGKEALFHTFNRAIIPRPEGGAQLDTLGFTILRKCISAVETRGINDQGLYRVVGVSSKVQRLLSMLMDAKTCNELDLENSVDWEVKTVTSALKQYLRSLPEPLMTYELHRDFIVPAKSGSPESRVNAIHFLVHKLPEKNKEMLDILVKHLTNVSNHSKQNLMTVANLGVVFGPTLMRPQEETVAAIMDLKFQNIVVEILIENHEKIFRTSPDTAFPEPTCLSASPPNAPPRQSKRQGQRTKRPVAVYNLCLELEDGDSPSPVKEDTPTSSQDSLSTPSPTTSAAHGPSGPDGNHLAADGGHCGDWTATTPSQPRPPMVQWLNLQPPTTASSNPAGTPPSPRMAHFPLSLAASIVDKLPECVINRKARAVYPCEAEHSSELSFEIGAIFEDVQTSREPGWLEGTLNGKRGLIPQNYVKLL</sequence>
<keyword evidence="4 13" id="KW-0728">SH3 domain</keyword>
<dbReference type="GO" id="GO:0005829">
    <property type="term" value="C:cytosol"/>
    <property type="evidence" value="ECO:0007669"/>
    <property type="project" value="TreeGrafter"/>
</dbReference>
<feature type="domain" description="PH" evidence="17">
    <location>
        <begin position="223"/>
        <end position="330"/>
    </location>
</feature>
<evidence type="ECO:0000256" key="14">
    <source>
        <dbReference type="SAM" id="Coils"/>
    </source>
</evidence>
<organism evidence="19 20">
    <name type="scientific">Cricetulus griseus</name>
    <name type="common">Chinese hamster</name>
    <name type="synonym">Cricetulus barabensis griseus</name>
    <dbReference type="NCBI Taxonomy" id="10029"/>
    <lineage>
        <taxon>Eukaryota</taxon>
        <taxon>Metazoa</taxon>
        <taxon>Chordata</taxon>
        <taxon>Craniata</taxon>
        <taxon>Vertebrata</taxon>
        <taxon>Euteleostomi</taxon>
        <taxon>Mammalia</taxon>
        <taxon>Eutheria</taxon>
        <taxon>Euarchontoglires</taxon>
        <taxon>Glires</taxon>
        <taxon>Rodentia</taxon>
        <taxon>Myomorpha</taxon>
        <taxon>Muroidea</taxon>
        <taxon>Cricetidae</taxon>
        <taxon>Cricetinae</taxon>
        <taxon>Cricetulus</taxon>
    </lineage>
</organism>
<dbReference type="InterPro" id="IPR047225">
    <property type="entry name" value="PH_GRAF"/>
</dbReference>
<evidence type="ECO:0000259" key="16">
    <source>
        <dbReference type="PROSITE" id="PS50002"/>
    </source>
</evidence>
<evidence type="ECO:0000256" key="6">
    <source>
        <dbReference type="ARBA" id="ARBA00022475"/>
    </source>
</evidence>
<dbReference type="Pfam" id="PF16746">
    <property type="entry name" value="BAR_3"/>
    <property type="match status" value="1"/>
</dbReference>
<dbReference type="Gene3D" id="2.30.29.30">
    <property type="entry name" value="Pleckstrin-homology domain (PH domain)/Phosphotyrosine-binding domain (PTB)"/>
    <property type="match status" value="1"/>
</dbReference>
<feature type="coiled-coil region" evidence="14">
    <location>
        <begin position="183"/>
        <end position="210"/>
    </location>
</feature>
<dbReference type="InterPro" id="IPR001849">
    <property type="entry name" value="PH_domain"/>
</dbReference>
<feature type="domain" description="SH3" evidence="16">
    <location>
        <begin position="686"/>
        <end position="744"/>
    </location>
</feature>
<keyword evidence="9" id="KW-0472">Membrane</keyword>
<dbReference type="PROSITE" id="PS50238">
    <property type="entry name" value="RHOGAP"/>
    <property type="match status" value="1"/>
</dbReference>